<evidence type="ECO:0000313" key="4">
    <source>
        <dbReference type="Proteomes" id="UP000029516"/>
    </source>
</evidence>
<dbReference type="EMBL" id="CP009458">
    <property type="protein sequence ID" value="AIR62358.1"/>
    <property type="molecule type" value="Genomic_DNA"/>
</dbReference>
<dbReference type="GO" id="GO:0016787">
    <property type="term" value="F:hydrolase activity"/>
    <property type="evidence" value="ECO:0007669"/>
    <property type="project" value="UniProtKB-KW"/>
</dbReference>
<dbReference type="KEGG" id="cem:LH23_17355"/>
<dbReference type="PANTHER" id="PTHR43540">
    <property type="entry name" value="PEROXYUREIDOACRYLATE/UREIDOACRYLATE AMIDOHYDROLASE-RELATED"/>
    <property type="match status" value="1"/>
</dbReference>
<gene>
    <name evidence="3" type="ORF">LH23_17355</name>
</gene>
<feature type="domain" description="Isochorismatase-like" evidence="2">
    <location>
        <begin position="8"/>
        <end position="185"/>
    </location>
</feature>
<proteinExistence type="predicted"/>
<keyword evidence="1" id="KW-0378">Hydrolase</keyword>
<evidence type="ECO:0000256" key="1">
    <source>
        <dbReference type="ARBA" id="ARBA00022801"/>
    </source>
</evidence>
<dbReference type="PANTHER" id="PTHR43540:SF1">
    <property type="entry name" value="ISOCHORISMATASE HYDROLASE"/>
    <property type="match status" value="1"/>
</dbReference>
<dbReference type="Gene3D" id="3.40.50.850">
    <property type="entry name" value="Isochorismatase-like"/>
    <property type="match status" value="1"/>
</dbReference>
<evidence type="ECO:0000259" key="2">
    <source>
        <dbReference type="Pfam" id="PF00857"/>
    </source>
</evidence>
<organism evidence="3 4">
    <name type="scientific">Cedecea neteri</name>
    <dbReference type="NCBI Taxonomy" id="158822"/>
    <lineage>
        <taxon>Bacteria</taxon>
        <taxon>Pseudomonadati</taxon>
        <taxon>Pseudomonadota</taxon>
        <taxon>Gammaproteobacteria</taxon>
        <taxon>Enterobacterales</taxon>
        <taxon>Enterobacteriaceae</taxon>
        <taxon>Cedecea</taxon>
    </lineage>
</organism>
<dbReference type="InterPro" id="IPR050272">
    <property type="entry name" value="Isochorismatase-like_hydrls"/>
</dbReference>
<dbReference type="CDD" id="cd00431">
    <property type="entry name" value="cysteine_hydrolases"/>
    <property type="match status" value="1"/>
</dbReference>
<sequence length="192" mass="21165">MSINVTNSALLVMDFQNTIISNYFSEDEIEPILANAAELIKTARHANIPVIYVAVGFRPGHPEINSDNRIFAAVKNYGLFIVDEEGTKIHDLVKPQNEEPVIIKNRIGAFSGTELETILRSQKIETLIMAGLTTTGVVLSTVRQAFDLDYRIIIACDCCADPDKQAHDVLIENILTLHADVLTTKAITSSIK</sequence>
<evidence type="ECO:0000313" key="3">
    <source>
        <dbReference type="EMBL" id="AIR62358.1"/>
    </source>
</evidence>
<dbReference type="AlphaFoldDB" id="A0AAN0S6B5"/>
<dbReference type="InterPro" id="IPR036380">
    <property type="entry name" value="Isochorismatase-like_sf"/>
</dbReference>
<dbReference type="Proteomes" id="UP000029516">
    <property type="component" value="Chromosome"/>
</dbReference>
<name>A0AAN0S6B5_9ENTR</name>
<accession>A0AAN0S6B5</accession>
<dbReference type="InterPro" id="IPR000868">
    <property type="entry name" value="Isochorismatase-like_dom"/>
</dbReference>
<dbReference type="Pfam" id="PF00857">
    <property type="entry name" value="Isochorismatase"/>
    <property type="match status" value="1"/>
</dbReference>
<reference evidence="3 4" key="1">
    <citation type="submission" date="2014-09" db="EMBL/GenBank/DDBJ databases">
        <authorList>
            <person name="Chan K.-G."/>
        </authorList>
    </citation>
    <scope>NUCLEOTIDE SEQUENCE [LARGE SCALE GENOMIC DNA]</scope>
    <source>
        <strain evidence="3 4">M006</strain>
    </source>
</reference>
<dbReference type="SUPFAM" id="SSF52499">
    <property type="entry name" value="Isochorismatase-like hydrolases"/>
    <property type="match status" value="1"/>
</dbReference>
<protein>
    <recommendedName>
        <fullName evidence="2">Isochorismatase-like domain-containing protein</fullName>
    </recommendedName>
</protein>